<dbReference type="PANTHER" id="PTHR27002">
    <property type="entry name" value="RECEPTOR-LIKE SERINE/THREONINE-PROTEIN KINASE SD1-8"/>
    <property type="match status" value="1"/>
</dbReference>
<dbReference type="AlphaFoldDB" id="A0AAV5LJ39"/>
<evidence type="ECO:0000256" key="14">
    <source>
        <dbReference type="ARBA" id="ARBA00023170"/>
    </source>
</evidence>
<dbReference type="PROSITE" id="PS50011">
    <property type="entry name" value="PROTEIN_KINASE_DOM"/>
    <property type="match status" value="1"/>
</dbReference>
<keyword evidence="10" id="KW-0067">ATP-binding</keyword>
<evidence type="ECO:0000256" key="19">
    <source>
        <dbReference type="SAM" id="SignalP"/>
    </source>
</evidence>
<dbReference type="PANTHER" id="PTHR27002:SF814">
    <property type="entry name" value="CYSTEINE-RICH RECEPTOR-LIKE PROTEIN KINASE 10"/>
    <property type="match status" value="1"/>
</dbReference>
<evidence type="ECO:0000256" key="10">
    <source>
        <dbReference type="ARBA" id="ARBA00022840"/>
    </source>
</evidence>
<keyword evidence="23" id="KW-1185">Reference proteome</keyword>
<keyword evidence="14" id="KW-0675">Receptor</keyword>
<comment type="catalytic activity">
    <reaction evidence="17">
        <text>L-seryl-[protein] + ATP = O-phospho-L-seryl-[protein] + ADP + H(+)</text>
        <dbReference type="Rhea" id="RHEA:17989"/>
        <dbReference type="Rhea" id="RHEA-COMP:9863"/>
        <dbReference type="Rhea" id="RHEA-COMP:11604"/>
        <dbReference type="ChEBI" id="CHEBI:15378"/>
        <dbReference type="ChEBI" id="CHEBI:29999"/>
        <dbReference type="ChEBI" id="CHEBI:30616"/>
        <dbReference type="ChEBI" id="CHEBI:83421"/>
        <dbReference type="ChEBI" id="CHEBI:456216"/>
        <dbReference type="EC" id="2.7.11.1"/>
    </reaction>
</comment>
<feature type="domain" description="Protein kinase" evidence="20">
    <location>
        <begin position="360"/>
        <end position="636"/>
    </location>
</feature>
<evidence type="ECO:0000313" key="23">
    <source>
        <dbReference type="Proteomes" id="UP001054252"/>
    </source>
</evidence>
<gene>
    <name evidence="22" type="ORF">SLEP1_g45419</name>
</gene>
<dbReference type="Gene3D" id="1.10.510.10">
    <property type="entry name" value="Transferase(Phosphotransferase) domain 1"/>
    <property type="match status" value="1"/>
</dbReference>
<comment type="catalytic activity">
    <reaction evidence="16">
        <text>L-threonyl-[protein] + ATP = O-phospho-L-threonyl-[protein] + ADP + H(+)</text>
        <dbReference type="Rhea" id="RHEA:46608"/>
        <dbReference type="Rhea" id="RHEA-COMP:11060"/>
        <dbReference type="Rhea" id="RHEA-COMP:11605"/>
        <dbReference type="ChEBI" id="CHEBI:15378"/>
        <dbReference type="ChEBI" id="CHEBI:30013"/>
        <dbReference type="ChEBI" id="CHEBI:30616"/>
        <dbReference type="ChEBI" id="CHEBI:61977"/>
        <dbReference type="ChEBI" id="CHEBI:456216"/>
        <dbReference type="EC" id="2.7.11.1"/>
    </reaction>
</comment>
<evidence type="ECO:0000256" key="9">
    <source>
        <dbReference type="ARBA" id="ARBA00022777"/>
    </source>
</evidence>
<evidence type="ECO:0000256" key="3">
    <source>
        <dbReference type="ARBA" id="ARBA00022527"/>
    </source>
</evidence>
<dbReference type="Proteomes" id="UP001054252">
    <property type="component" value="Unassembled WGS sequence"/>
</dbReference>
<keyword evidence="15" id="KW-0325">Glycoprotein</keyword>
<feature type="signal peptide" evidence="19">
    <location>
        <begin position="1"/>
        <end position="19"/>
    </location>
</feature>
<dbReference type="CDD" id="cd14066">
    <property type="entry name" value="STKc_IRAK"/>
    <property type="match status" value="1"/>
</dbReference>
<dbReference type="PROSITE" id="PS51473">
    <property type="entry name" value="GNK2"/>
    <property type="match status" value="2"/>
</dbReference>
<dbReference type="GO" id="GO:0005886">
    <property type="term" value="C:plasma membrane"/>
    <property type="evidence" value="ECO:0007669"/>
    <property type="project" value="TreeGrafter"/>
</dbReference>
<evidence type="ECO:0000256" key="5">
    <source>
        <dbReference type="ARBA" id="ARBA00022692"/>
    </source>
</evidence>
<dbReference type="Gene3D" id="3.30.200.20">
    <property type="entry name" value="Phosphorylase Kinase, domain 1"/>
    <property type="match status" value="1"/>
</dbReference>
<evidence type="ECO:0000256" key="1">
    <source>
        <dbReference type="ARBA" id="ARBA00004167"/>
    </source>
</evidence>
<keyword evidence="7" id="KW-0677">Repeat</keyword>
<organism evidence="22 23">
    <name type="scientific">Rubroshorea leprosula</name>
    <dbReference type="NCBI Taxonomy" id="152421"/>
    <lineage>
        <taxon>Eukaryota</taxon>
        <taxon>Viridiplantae</taxon>
        <taxon>Streptophyta</taxon>
        <taxon>Embryophyta</taxon>
        <taxon>Tracheophyta</taxon>
        <taxon>Spermatophyta</taxon>
        <taxon>Magnoliopsida</taxon>
        <taxon>eudicotyledons</taxon>
        <taxon>Gunneridae</taxon>
        <taxon>Pentapetalae</taxon>
        <taxon>rosids</taxon>
        <taxon>malvids</taxon>
        <taxon>Malvales</taxon>
        <taxon>Dipterocarpaceae</taxon>
        <taxon>Rubroshorea</taxon>
    </lineage>
</organism>
<keyword evidence="6 19" id="KW-0732">Signal</keyword>
<dbReference type="SMART" id="SM00220">
    <property type="entry name" value="S_TKc"/>
    <property type="match status" value="1"/>
</dbReference>
<reference evidence="22 23" key="1">
    <citation type="journal article" date="2021" name="Commun. Biol.">
        <title>The genome of Shorea leprosula (Dipterocarpaceae) highlights the ecological relevance of drought in aseasonal tropical rainforests.</title>
        <authorList>
            <person name="Ng K.K.S."/>
            <person name="Kobayashi M.J."/>
            <person name="Fawcett J.A."/>
            <person name="Hatakeyama M."/>
            <person name="Paape T."/>
            <person name="Ng C.H."/>
            <person name="Ang C.C."/>
            <person name="Tnah L.H."/>
            <person name="Lee C.T."/>
            <person name="Nishiyama T."/>
            <person name="Sese J."/>
            <person name="O'Brien M.J."/>
            <person name="Copetti D."/>
            <person name="Mohd Noor M.I."/>
            <person name="Ong R.C."/>
            <person name="Putra M."/>
            <person name="Sireger I.Z."/>
            <person name="Indrioko S."/>
            <person name="Kosugi Y."/>
            <person name="Izuno A."/>
            <person name="Isagi Y."/>
            <person name="Lee S.L."/>
            <person name="Shimizu K.K."/>
        </authorList>
    </citation>
    <scope>NUCLEOTIDE SEQUENCE [LARGE SCALE GENOMIC DNA]</scope>
    <source>
        <strain evidence="22">214</strain>
    </source>
</reference>
<accession>A0AAV5LJ39</accession>
<dbReference type="Pfam" id="PF07714">
    <property type="entry name" value="PK_Tyr_Ser-Thr"/>
    <property type="match status" value="1"/>
</dbReference>
<evidence type="ECO:0000259" key="20">
    <source>
        <dbReference type="PROSITE" id="PS50011"/>
    </source>
</evidence>
<protein>
    <recommendedName>
        <fullName evidence="2">non-specific serine/threonine protein kinase</fullName>
        <ecNumber evidence="2">2.7.11.1</ecNumber>
    </recommendedName>
</protein>
<dbReference type="InterPro" id="IPR038408">
    <property type="entry name" value="GNK2_sf"/>
</dbReference>
<keyword evidence="11 18" id="KW-1133">Transmembrane helix</keyword>
<keyword evidence="4" id="KW-0808">Transferase</keyword>
<evidence type="ECO:0000256" key="13">
    <source>
        <dbReference type="ARBA" id="ARBA00023157"/>
    </source>
</evidence>
<dbReference type="SUPFAM" id="SSF56112">
    <property type="entry name" value="Protein kinase-like (PK-like)"/>
    <property type="match status" value="1"/>
</dbReference>
<evidence type="ECO:0000256" key="16">
    <source>
        <dbReference type="ARBA" id="ARBA00047899"/>
    </source>
</evidence>
<evidence type="ECO:0000256" key="12">
    <source>
        <dbReference type="ARBA" id="ARBA00023136"/>
    </source>
</evidence>
<dbReference type="InterPro" id="IPR000719">
    <property type="entry name" value="Prot_kinase_dom"/>
</dbReference>
<evidence type="ECO:0000313" key="22">
    <source>
        <dbReference type="EMBL" id="GKV37384.1"/>
    </source>
</evidence>
<feature type="transmembrane region" description="Helical" evidence="18">
    <location>
        <begin position="276"/>
        <end position="300"/>
    </location>
</feature>
<dbReference type="FunFam" id="3.30.200.20:FF:000195">
    <property type="entry name" value="G-type lectin S-receptor-like serine/threonine-protein kinase"/>
    <property type="match status" value="1"/>
</dbReference>
<dbReference type="InterPro" id="IPR001245">
    <property type="entry name" value="Ser-Thr/Tyr_kinase_cat_dom"/>
</dbReference>
<dbReference type="EC" id="2.7.11.1" evidence="2"/>
<keyword evidence="9" id="KW-0418">Kinase</keyword>
<dbReference type="FunFam" id="3.30.430.20:FF:000003">
    <property type="entry name" value="Cysteine-rich RLK (RECEPTOR-like protein kinase) 10"/>
    <property type="match status" value="1"/>
</dbReference>
<evidence type="ECO:0000256" key="6">
    <source>
        <dbReference type="ARBA" id="ARBA00022729"/>
    </source>
</evidence>
<feature type="chain" id="PRO_5043495668" description="non-specific serine/threonine protein kinase" evidence="19">
    <location>
        <begin position="20"/>
        <end position="678"/>
    </location>
</feature>
<dbReference type="GO" id="GO:0005524">
    <property type="term" value="F:ATP binding"/>
    <property type="evidence" value="ECO:0007669"/>
    <property type="project" value="UniProtKB-KW"/>
</dbReference>
<dbReference type="PROSITE" id="PS00108">
    <property type="entry name" value="PROTEIN_KINASE_ST"/>
    <property type="match status" value="1"/>
</dbReference>
<feature type="domain" description="Gnk2-homologous" evidence="21">
    <location>
        <begin position="27"/>
        <end position="133"/>
    </location>
</feature>
<dbReference type="InterPro" id="IPR011009">
    <property type="entry name" value="Kinase-like_dom_sf"/>
</dbReference>
<evidence type="ECO:0000256" key="2">
    <source>
        <dbReference type="ARBA" id="ARBA00012513"/>
    </source>
</evidence>
<evidence type="ECO:0000256" key="15">
    <source>
        <dbReference type="ARBA" id="ARBA00023180"/>
    </source>
</evidence>
<evidence type="ECO:0000259" key="21">
    <source>
        <dbReference type="PROSITE" id="PS51473"/>
    </source>
</evidence>
<dbReference type="CDD" id="cd23509">
    <property type="entry name" value="Gnk2-like"/>
    <property type="match status" value="2"/>
</dbReference>
<name>A0AAV5LJ39_9ROSI</name>
<keyword evidence="3" id="KW-0723">Serine/threonine-protein kinase</keyword>
<dbReference type="InterPro" id="IPR008271">
    <property type="entry name" value="Ser/Thr_kinase_AS"/>
</dbReference>
<keyword evidence="8" id="KW-0547">Nucleotide-binding</keyword>
<dbReference type="InterPro" id="IPR002902">
    <property type="entry name" value="GNK2"/>
</dbReference>
<keyword evidence="13" id="KW-1015">Disulfide bond</keyword>
<evidence type="ECO:0000256" key="18">
    <source>
        <dbReference type="SAM" id="Phobius"/>
    </source>
</evidence>
<keyword evidence="12 18" id="KW-0472">Membrane</keyword>
<keyword evidence="5 18" id="KW-0812">Transmembrane</keyword>
<evidence type="ECO:0000256" key="7">
    <source>
        <dbReference type="ARBA" id="ARBA00022737"/>
    </source>
</evidence>
<sequence>MSAFRFFITLFSLSLLSLTIEPQIIPNYIHHDCSNTSTHTSDSAYQSNLNSLLSALSALSVNATATNGFYNTTSGESPDRIYGLFLCITGFSAAICQDCVTFATKEVIQKCPLANEAVIWYDPCLLRYSNKWIFSTLAVEPSFYVCNKNSTDPDPYRINSTLTKAMNEAIIEAVSVEERFATKEAKISESKTLYSLVQCTPDLSSDDCDKGLELGMERLRNVCFGVIGAQALYPSFKVRYELYQFYGVSAPAPGPAPGPAEGPAPGPPPPGSKPKWIPIAATLSAVLGVALLSSFAFFIWRKRNSREDNKESKEVQLLDLRGGNFVKEYPNNDFQGERVEGSQEFPSIQLDIINAATKNFCNENKLGEGGFGPVYKGTLADGKEIAVKRLSRTSGQGLLEFKNEVMLIARVQHRNLVRLLGCCIEDNETLLVYEYMPNRSLDVFLFDSSMSVQLDWQRRFSIITGIARGIMYLHEDSRLRIIHRDLKTSNILLDGEMNPKISDFGMARIFNVNQSEANTNRVVGTYGYMAPEYAMRGLFSVKSDVFSFGVLLLEIISGKKNNGFYFYQRCESLLTFAWKLWSQGQAMQLMDPQLVQSCVEFEVLKCIHIGLLCVQKDPVDRPTMSSVILMLGNENLTLPRPTEPAFFVGRVVAESATPSTDNNIFSANEVTLSDVSPR</sequence>
<evidence type="ECO:0000256" key="4">
    <source>
        <dbReference type="ARBA" id="ARBA00022679"/>
    </source>
</evidence>
<comment type="caution">
    <text evidence="22">The sequence shown here is derived from an EMBL/GenBank/DDBJ whole genome shotgun (WGS) entry which is preliminary data.</text>
</comment>
<comment type="subcellular location">
    <subcellularLocation>
        <location evidence="1">Membrane</location>
        <topology evidence="1">Single-pass membrane protein</topology>
    </subcellularLocation>
</comment>
<feature type="domain" description="Gnk2-homologous" evidence="21">
    <location>
        <begin position="139"/>
        <end position="245"/>
    </location>
</feature>
<dbReference type="Gene3D" id="3.30.430.20">
    <property type="entry name" value="Gnk2 domain, C-X8-C-X2-C motif"/>
    <property type="match status" value="2"/>
</dbReference>
<evidence type="ECO:0000256" key="11">
    <source>
        <dbReference type="ARBA" id="ARBA00022989"/>
    </source>
</evidence>
<dbReference type="FunFam" id="1.10.510.10:FF:000060">
    <property type="entry name" value="G-type lectin S-receptor-like serine/threonine-protein kinase"/>
    <property type="match status" value="1"/>
</dbReference>
<dbReference type="Pfam" id="PF01657">
    <property type="entry name" value="Stress-antifung"/>
    <property type="match status" value="2"/>
</dbReference>
<dbReference type="GO" id="GO:0004674">
    <property type="term" value="F:protein serine/threonine kinase activity"/>
    <property type="evidence" value="ECO:0007669"/>
    <property type="project" value="UniProtKB-KW"/>
</dbReference>
<proteinExistence type="predicted"/>
<evidence type="ECO:0000256" key="17">
    <source>
        <dbReference type="ARBA" id="ARBA00048679"/>
    </source>
</evidence>
<evidence type="ECO:0000256" key="8">
    <source>
        <dbReference type="ARBA" id="ARBA00022741"/>
    </source>
</evidence>
<dbReference type="EMBL" id="BPVZ01000122">
    <property type="protein sequence ID" value="GKV37384.1"/>
    <property type="molecule type" value="Genomic_DNA"/>
</dbReference>